<feature type="compositionally biased region" description="Basic and acidic residues" evidence="1">
    <location>
        <begin position="93"/>
        <end position="109"/>
    </location>
</feature>
<gene>
    <name evidence="2" type="ORF">HAX54_027283</name>
</gene>
<feature type="compositionally biased region" description="Gly residues" evidence="1">
    <location>
        <begin position="1"/>
        <end position="11"/>
    </location>
</feature>
<feature type="region of interest" description="Disordered" evidence="1">
    <location>
        <begin position="68"/>
        <end position="123"/>
    </location>
</feature>
<organism evidence="2 3">
    <name type="scientific">Datura stramonium</name>
    <name type="common">Jimsonweed</name>
    <name type="synonym">Common thornapple</name>
    <dbReference type="NCBI Taxonomy" id="4076"/>
    <lineage>
        <taxon>Eukaryota</taxon>
        <taxon>Viridiplantae</taxon>
        <taxon>Streptophyta</taxon>
        <taxon>Embryophyta</taxon>
        <taxon>Tracheophyta</taxon>
        <taxon>Spermatophyta</taxon>
        <taxon>Magnoliopsida</taxon>
        <taxon>eudicotyledons</taxon>
        <taxon>Gunneridae</taxon>
        <taxon>Pentapetalae</taxon>
        <taxon>asterids</taxon>
        <taxon>lamiids</taxon>
        <taxon>Solanales</taxon>
        <taxon>Solanaceae</taxon>
        <taxon>Solanoideae</taxon>
        <taxon>Datureae</taxon>
        <taxon>Datura</taxon>
    </lineage>
</organism>
<dbReference type="Proteomes" id="UP000823775">
    <property type="component" value="Unassembled WGS sequence"/>
</dbReference>
<feature type="compositionally biased region" description="Basic residues" evidence="1">
    <location>
        <begin position="113"/>
        <end position="123"/>
    </location>
</feature>
<dbReference type="EMBL" id="JACEIK010003304">
    <property type="protein sequence ID" value="MCD9641214.1"/>
    <property type="molecule type" value="Genomic_DNA"/>
</dbReference>
<comment type="caution">
    <text evidence="2">The sequence shown here is derived from an EMBL/GenBank/DDBJ whole genome shotgun (WGS) entry which is preliminary data.</text>
</comment>
<evidence type="ECO:0000313" key="2">
    <source>
        <dbReference type="EMBL" id="MCD9641214.1"/>
    </source>
</evidence>
<reference evidence="2 3" key="1">
    <citation type="journal article" date="2021" name="BMC Genomics">
        <title>Datura genome reveals duplications of psychoactive alkaloid biosynthetic genes and high mutation rate following tissue culture.</title>
        <authorList>
            <person name="Rajewski A."/>
            <person name="Carter-House D."/>
            <person name="Stajich J."/>
            <person name="Litt A."/>
        </authorList>
    </citation>
    <scope>NUCLEOTIDE SEQUENCE [LARGE SCALE GENOMIC DNA]</scope>
    <source>
        <strain evidence="2">AR-01</strain>
    </source>
</reference>
<feature type="compositionally biased region" description="Basic and acidic residues" evidence="1">
    <location>
        <begin position="12"/>
        <end position="25"/>
    </location>
</feature>
<sequence>MGETEGGGGCFEGRKWRERDKREEGGGFPAMVATREGTVAGCEDGEGKVGVIFRWCATAGEEIEEKVVGRRQNSEGKRRLGLPEKRRKGKRKEIRERGAAARERGEVKNVKGFGKRRISKESN</sequence>
<proteinExistence type="predicted"/>
<evidence type="ECO:0000313" key="3">
    <source>
        <dbReference type="Proteomes" id="UP000823775"/>
    </source>
</evidence>
<keyword evidence="3" id="KW-1185">Reference proteome</keyword>
<evidence type="ECO:0000256" key="1">
    <source>
        <dbReference type="SAM" id="MobiDB-lite"/>
    </source>
</evidence>
<feature type="region of interest" description="Disordered" evidence="1">
    <location>
        <begin position="1"/>
        <end position="28"/>
    </location>
</feature>
<protein>
    <submittedName>
        <fullName evidence="2">Uncharacterized protein</fullName>
    </submittedName>
</protein>
<name>A0ABS8V4Y7_DATST</name>
<feature type="compositionally biased region" description="Basic and acidic residues" evidence="1">
    <location>
        <begin position="68"/>
        <end position="84"/>
    </location>
</feature>
<accession>A0ABS8V4Y7</accession>